<evidence type="ECO:0000256" key="4">
    <source>
        <dbReference type="ARBA" id="ARBA00022723"/>
    </source>
</evidence>
<evidence type="ECO:0000256" key="1">
    <source>
        <dbReference type="ARBA" id="ARBA00001033"/>
    </source>
</evidence>
<evidence type="ECO:0000256" key="6">
    <source>
        <dbReference type="ARBA" id="ARBA00022842"/>
    </source>
</evidence>
<dbReference type="PRINTS" id="PR00377">
    <property type="entry name" value="IMPHPHTASES"/>
</dbReference>
<dbReference type="Proteomes" id="UP001203297">
    <property type="component" value="Unassembled WGS sequence"/>
</dbReference>
<keyword evidence="5 8" id="KW-0378">Hydrolase</keyword>
<dbReference type="CDD" id="cd01639">
    <property type="entry name" value="IMPase"/>
    <property type="match status" value="1"/>
</dbReference>
<dbReference type="EMBL" id="WTXG01000035">
    <property type="protein sequence ID" value="KAI0297623.1"/>
    <property type="molecule type" value="Genomic_DNA"/>
</dbReference>
<comment type="pathway">
    <text evidence="8">Polyol metabolism; myo-inositol biosynthesis; myo-inositol from D-glucose 6-phosphate: step 2/2.</text>
</comment>
<comment type="caution">
    <text evidence="9">The sequence shown here is derived from an EMBL/GenBank/DDBJ whole genome shotgun (WGS) entry which is preliminary data.</text>
</comment>
<evidence type="ECO:0000256" key="8">
    <source>
        <dbReference type="RuleBase" id="RU364068"/>
    </source>
</evidence>
<evidence type="ECO:0000313" key="9">
    <source>
        <dbReference type="EMBL" id="KAI0297623.1"/>
    </source>
</evidence>
<evidence type="ECO:0000313" key="10">
    <source>
        <dbReference type="Proteomes" id="UP001203297"/>
    </source>
</evidence>
<protein>
    <recommendedName>
        <fullName evidence="8">Inositol-1-monophosphatase</fullName>
        <ecNumber evidence="8">3.1.3.25</ecNumber>
    </recommendedName>
</protein>
<comment type="catalytic activity">
    <reaction evidence="1 8">
        <text>a myo-inositol phosphate + H2O = myo-inositol + phosphate</text>
        <dbReference type="Rhea" id="RHEA:24056"/>
        <dbReference type="ChEBI" id="CHEBI:15377"/>
        <dbReference type="ChEBI" id="CHEBI:17268"/>
        <dbReference type="ChEBI" id="CHEBI:43474"/>
        <dbReference type="ChEBI" id="CHEBI:84139"/>
        <dbReference type="EC" id="3.1.3.25"/>
    </reaction>
</comment>
<feature type="binding site" evidence="7">
    <location>
        <position position="100"/>
    </location>
    <ligand>
        <name>Mg(2+)</name>
        <dbReference type="ChEBI" id="CHEBI:18420"/>
        <label>1</label>
        <note>catalytic</note>
    </ligand>
</feature>
<dbReference type="PANTHER" id="PTHR20854:SF4">
    <property type="entry name" value="INOSITOL-1-MONOPHOSPHATASE-RELATED"/>
    <property type="match status" value="1"/>
</dbReference>
<comment type="similarity">
    <text evidence="3 8">Belongs to the inositol monophosphatase superfamily.</text>
</comment>
<proteinExistence type="inferred from homology"/>
<dbReference type="GO" id="GO:0007165">
    <property type="term" value="P:signal transduction"/>
    <property type="evidence" value="ECO:0007669"/>
    <property type="project" value="TreeGrafter"/>
</dbReference>
<evidence type="ECO:0000256" key="7">
    <source>
        <dbReference type="PIRSR" id="PIRSR600760-2"/>
    </source>
</evidence>
<dbReference type="GO" id="GO:0046872">
    <property type="term" value="F:metal ion binding"/>
    <property type="evidence" value="ECO:0007669"/>
    <property type="project" value="UniProtKB-KW"/>
</dbReference>
<dbReference type="PROSITE" id="PS00630">
    <property type="entry name" value="IMP_2"/>
    <property type="match status" value="1"/>
</dbReference>
<name>A0AAD4M0U7_9AGAM</name>
<feature type="binding site" evidence="7">
    <location>
        <position position="259"/>
    </location>
    <ligand>
        <name>Mg(2+)</name>
        <dbReference type="ChEBI" id="CHEBI:18420"/>
        <label>1</label>
        <note>catalytic</note>
    </ligand>
</feature>
<organism evidence="9 10">
    <name type="scientific">Multifurca ochricompacta</name>
    <dbReference type="NCBI Taxonomy" id="376703"/>
    <lineage>
        <taxon>Eukaryota</taxon>
        <taxon>Fungi</taxon>
        <taxon>Dikarya</taxon>
        <taxon>Basidiomycota</taxon>
        <taxon>Agaricomycotina</taxon>
        <taxon>Agaricomycetes</taxon>
        <taxon>Russulales</taxon>
        <taxon>Russulaceae</taxon>
        <taxon>Multifurca</taxon>
    </lineage>
</organism>
<dbReference type="Pfam" id="PF00459">
    <property type="entry name" value="Inositol_P"/>
    <property type="match status" value="1"/>
</dbReference>
<accession>A0AAD4M0U7</accession>
<dbReference type="InterPro" id="IPR033942">
    <property type="entry name" value="IMPase"/>
</dbReference>
<feature type="binding site" evidence="7">
    <location>
        <position position="102"/>
    </location>
    <ligand>
        <name>Mg(2+)</name>
        <dbReference type="ChEBI" id="CHEBI:18420"/>
        <label>1</label>
        <note>catalytic</note>
    </ligand>
</feature>
<feature type="binding site" evidence="7">
    <location>
        <position position="80"/>
    </location>
    <ligand>
        <name>Mg(2+)</name>
        <dbReference type="ChEBI" id="CHEBI:18420"/>
        <label>1</label>
        <note>catalytic</note>
    </ligand>
</feature>
<keyword evidence="10" id="KW-1185">Reference proteome</keyword>
<dbReference type="EC" id="3.1.3.25" evidence="8"/>
<reference evidence="9" key="1">
    <citation type="journal article" date="2022" name="New Phytol.">
        <title>Evolutionary transition to the ectomycorrhizal habit in the genomes of a hyperdiverse lineage of mushroom-forming fungi.</title>
        <authorList>
            <person name="Looney B."/>
            <person name="Miyauchi S."/>
            <person name="Morin E."/>
            <person name="Drula E."/>
            <person name="Courty P.E."/>
            <person name="Kohler A."/>
            <person name="Kuo A."/>
            <person name="LaButti K."/>
            <person name="Pangilinan J."/>
            <person name="Lipzen A."/>
            <person name="Riley R."/>
            <person name="Andreopoulos W."/>
            <person name="He G."/>
            <person name="Johnson J."/>
            <person name="Nolan M."/>
            <person name="Tritt A."/>
            <person name="Barry K.W."/>
            <person name="Grigoriev I.V."/>
            <person name="Nagy L.G."/>
            <person name="Hibbett D."/>
            <person name="Henrissat B."/>
            <person name="Matheny P.B."/>
            <person name="Labbe J."/>
            <person name="Martin F.M."/>
        </authorList>
    </citation>
    <scope>NUCLEOTIDE SEQUENCE</scope>
    <source>
        <strain evidence="9">BPL690</strain>
    </source>
</reference>
<dbReference type="PROSITE" id="PS00629">
    <property type="entry name" value="IMP_1"/>
    <property type="match status" value="1"/>
</dbReference>
<dbReference type="Gene3D" id="3.30.540.10">
    <property type="entry name" value="Fructose-1,6-Bisphosphatase, subunit A, domain 1"/>
    <property type="match status" value="1"/>
</dbReference>
<dbReference type="GO" id="GO:0046854">
    <property type="term" value="P:phosphatidylinositol phosphate biosynthetic process"/>
    <property type="evidence" value="ECO:0007669"/>
    <property type="project" value="InterPro"/>
</dbReference>
<gene>
    <name evidence="9" type="ORF">B0F90DRAFT_1634034</name>
</gene>
<dbReference type="InterPro" id="IPR020583">
    <property type="entry name" value="Inositol_monoP_metal-BS"/>
</dbReference>
<evidence type="ECO:0000256" key="5">
    <source>
        <dbReference type="ARBA" id="ARBA00022801"/>
    </source>
</evidence>
<dbReference type="AlphaFoldDB" id="A0AAD4M0U7"/>
<dbReference type="GO" id="GO:0008934">
    <property type="term" value="F:inositol monophosphate 1-phosphatase activity"/>
    <property type="evidence" value="ECO:0007669"/>
    <property type="project" value="InterPro"/>
</dbReference>
<feature type="binding site" evidence="7">
    <location>
        <position position="103"/>
    </location>
    <ligand>
        <name>Mg(2+)</name>
        <dbReference type="ChEBI" id="CHEBI:18420"/>
        <label>1</label>
        <note>catalytic</note>
    </ligand>
</feature>
<dbReference type="InterPro" id="IPR020550">
    <property type="entry name" value="Inositol_monophosphatase_CS"/>
</dbReference>
<keyword evidence="6 7" id="KW-0460">Magnesium</keyword>
<dbReference type="InterPro" id="IPR000760">
    <property type="entry name" value="Inositol_monophosphatase-like"/>
</dbReference>
<dbReference type="Gene3D" id="3.40.190.80">
    <property type="match status" value="1"/>
</dbReference>
<comment type="cofactor">
    <cofactor evidence="2 7 8">
        <name>Mg(2+)</name>
        <dbReference type="ChEBI" id="CHEBI:18420"/>
    </cofactor>
</comment>
<evidence type="ECO:0000256" key="2">
    <source>
        <dbReference type="ARBA" id="ARBA00001946"/>
    </source>
</evidence>
<dbReference type="PANTHER" id="PTHR20854">
    <property type="entry name" value="INOSITOL MONOPHOSPHATASE"/>
    <property type="match status" value="1"/>
</dbReference>
<evidence type="ECO:0000256" key="3">
    <source>
        <dbReference type="ARBA" id="ARBA00009759"/>
    </source>
</evidence>
<sequence length="335" mass="35787">MSDPLSPTELQEILAFTKALARKAGALILEGSHAIQRAGLGSVGEKKNAVDLVTEYDVKVEELVRGEIAQAYPHFQFIGEESYSSGTRPPLTDTPTFCVDPIDGTTNFVHGFPYACISLGLIDQRQPVLGVIYNPFLEQLYTGARGAGSFLHTRVSANANADADVDDPYPHPQRLPLAAAAVRPLPGLAGALVAVEWGSDRAQEPIKRKAGSFSRLAGAPPHGVMAHSLRSVGSAALNFALVAQGALDMYWYVGCWPWDVCAGIVIAQEAGGFVTGGHNVSTRDGVVTEAILTGRRFLVIRGVAGGTTSEESSLDVQKRLAREFYETVEDIPLDE</sequence>
<dbReference type="GO" id="GO:0006020">
    <property type="term" value="P:inositol metabolic process"/>
    <property type="evidence" value="ECO:0007669"/>
    <property type="project" value="TreeGrafter"/>
</dbReference>
<dbReference type="FunFam" id="3.30.540.10:FF:000004">
    <property type="entry name" value="Inositol-1-monophosphatase"/>
    <property type="match status" value="1"/>
</dbReference>
<dbReference type="SUPFAM" id="SSF56655">
    <property type="entry name" value="Carbohydrate phosphatase"/>
    <property type="match status" value="1"/>
</dbReference>
<keyword evidence="4 7" id="KW-0479">Metal-binding</keyword>